<evidence type="ECO:0000256" key="3">
    <source>
        <dbReference type="ARBA" id="ARBA00022598"/>
    </source>
</evidence>
<evidence type="ECO:0000256" key="11">
    <source>
        <dbReference type="PIRSR" id="PIRSR001558-2"/>
    </source>
</evidence>
<evidence type="ECO:0000256" key="4">
    <source>
        <dbReference type="ARBA" id="ARBA00022684"/>
    </source>
</evidence>
<organism evidence="14 15">
    <name type="scientific">Penicillium capsulatum</name>
    <dbReference type="NCBI Taxonomy" id="69766"/>
    <lineage>
        <taxon>Eukaryota</taxon>
        <taxon>Fungi</taxon>
        <taxon>Dikarya</taxon>
        <taxon>Ascomycota</taxon>
        <taxon>Pezizomycotina</taxon>
        <taxon>Eurotiomycetes</taxon>
        <taxon>Eurotiomycetidae</taxon>
        <taxon>Eurotiales</taxon>
        <taxon>Aspergillaceae</taxon>
        <taxon>Penicillium</taxon>
    </lineage>
</organism>
<comment type="catalytic activity">
    <reaction evidence="9">
        <text>gamma-L-glutamyl-L-cysteine + glycine + ATP = glutathione + ADP + phosphate + H(+)</text>
        <dbReference type="Rhea" id="RHEA:13557"/>
        <dbReference type="ChEBI" id="CHEBI:15378"/>
        <dbReference type="ChEBI" id="CHEBI:30616"/>
        <dbReference type="ChEBI" id="CHEBI:43474"/>
        <dbReference type="ChEBI" id="CHEBI:57305"/>
        <dbReference type="ChEBI" id="CHEBI:57925"/>
        <dbReference type="ChEBI" id="CHEBI:58173"/>
        <dbReference type="ChEBI" id="CHEBI:456216"/>
        <dbReference type="EC" id="6.3.2.3"/>
    </reaction>
</comment>
<dbReference type="AlphaFoldDB" id="A0A9W9HMC4"/>
<dbReference type="PIRSF" id="PIRSF001558">
    <property type="entry name" value="GSHase"/>
    <property type="match status" value="1"/>
</dbReference>
<evidence type="ECO:0000313" key="14">
    <source>
        <dbReference type="EMBL" id="KAJ5151564.1"/>
    </source>
</evidence>
<dbReference type="GO" id="GO:0043295">
    <property type="term" value="F:glutathione binding"/>
    <property type="evidence" value="ECO:0007669"/>
    <property type="project" value="UniProtKB-UniRule"/>
</dbReference>
<evidence type="ECO:0000256" key="10">
    <source>
        <dbReference type="PIRSR" id="PIRSR001558-1"/>
    </source>
</evidence>
<keyword evidence="7 9" id="KW-0067">ATP-binding</keyword>
<dbReference type="EC" id="6.3.2.3" evidence="9"/>
<name>A0A9W9HMC4_9EURO</name>
<dbReference type="SUPFAM" id="SSF52440">
    <property type="entry name" value="PreATP-grasp domain"/>
    <property type="match status" value="1"/>
</dbReference>
<keyword evidence="4 9" id="KW-0317">Glutathione biosynthesis</keyword>
<dbReference type="FunFam" id="3.30.1490.50:FF:000002">
    <property type="entry name" value="Glutathione synthetase"/>
    <property type="match status" value="1"/>
</dbReference>
<dbReference type="InterPro" id="IPR005615">
    <property type="entry name" value="Glutathione_synthase"/>
</dbReference>
<evidence type="ECO:0000256" key="5">
    <source>
        <dbReference type="ARBA" id="ARBA00022723"/>
    </source>
</evidence>
<reference evidence="14" key="1">
    <citation type="submission" date="2022-11" db="EMBL/GenBank/DDBJ databases">
        <authorList>
            <person name="Petersen C."/>
        </authorList>
    </citation>
    <scope>NUCLEOTIDE SEQUENCE</scope>
    <source>
        <strain evidence="14">IBT 21917</strain>
    </source>
</reference>
<keyword evidence="8 9" id="KW-0460">Magnesium</keyword>
<dbReference type="Gene3D" id="3.30.470.20">
    <property type="entry name" value="ATP-grasp fold, B domain"/>
    <property type="match status" value="1"/>
</dbReference>
<dbReference type="InterPro" id="IPR014709">
    <property type="entry name" value="Glutathione_synthase_C_euk"/>
</dbReference>
<keyword evidence="3 9" id="KW-0436">Ligase</keyword>
<protein>
    <recommendedName>
        <fullName evidence="9">Glutathione synthetase</fullName>
        <shortName evidence="9">GSH-S</shortName>
        <ecNumber evidence="9">6.3.2.3</ecNumber>
    </recommendedName>
</protein>
<evidence type="ECO:0000256" key="7">
    <source>
        <dbReference type="ARBA" id="ARBA00022840"/>
    </source>
</evidence>
<evidence type="ECO:0000313" key="15">
    <source>
        <dbReference type="Proteomes" id="UP001146351"/>
    </source>
</evidence>
<evidence type="ECO:0000259" key="13">
    <source>
        <dbReference type="Pfam" id="PF03199"/>
    </source>
</evidence>
<feature type="region of interest" description="Disordered" evidence="12">
    <location>
        <begin position="1"/>
        <end position="29"/>
    </location>
</feature>
<dbReference type="GO" id="GO:0005829">
    <property type="term" value="C:cytosol"/>
    <property type="evidence" value="ECO:0007669"/>
    <property type="project" value="TreeGrafter"/>
</dbReference>
<accession>A0A9W9HMC4</accession>
<comment type="similarity">
    <text evidence="2 9">Belongs to the eukaryotic GSH synthase family.</text>
</comment>
<dbReference type="GO" id="GO:0004363">
    <property type="term" value="F:glutathione synthase activity"/>
    <property type="evidence" value="ECO:0007669"/>
    <property type="project" value="UniProtKB-UniRule"/>
</dbReference>
<dbReference type="GO" id="GO:0000287">
    <property type="term" value="F:magnesium ion binding"/>
    <property type="evidence" value="ECO:0007669"/>
    <property type="project" value="UniProtKB-UniRule"/>
</dbReference>
<proteinExistence type="inferred from homology"/>
<dbReference type="InterPro" id="IPR014049">
    <property type="entry name" value="Glutathione_synthase_N_euk"/>
</dbReference>
<gene>
    <name evidence="14" type="ORF">N7492_009859</name>
</gene>
<feature type="binding site" evidence="10">
    <location>
        <position position="344"/>
    </location>
    <ligand>
        <name>ATP</name>
        <dbReference type="ChEBI" id="CHEBI:30616"/>
    </ligand>
</feature>
<evidence type="ECO:0000256" key="6">
    <source>
        <dbReference type="ARBA" id="ARBA00022741"/>
    </source>
</evidence>
<dbReference type="Proteomes" id="UP001146351">
    <property type="component" value="Unassembled WGS sequence"/>
</dbReference>
<dbReference type="SUPFAM" id="SSF56059">
    <property type="entry name" value="Glutathione synthetase ATP-binding domain-like"/>
    <property type="match status" value="1"/>
</dbReference>
<feature type="binding site" evidence="10">
    <location>
        <begin position="434"/>
        <end position="437"/>
    </location>
    <ligand>
        <name>ATP</name>
        <dbReference type="ChEBI" id="CHEBI:30616"/>
    </ligand>
</feature>
<dbReference type="InterPro" id="IPR014042">
    <property type="entry name" value="Glutathione_synthase_a-hlx"/>
</dbReference>
<dbReference type="Gene3D" id="3.30.1490.50">
    <property type="match status" value="1"/>
</dbReference>
<feature type="domain" description="Glutathione synthase substrate-binding" evidence="13">
    <location>
        <begin position="233"/>
        <end position="340"/>
    </location>
</feature>
<feature type="binding site" evidence="10">
    <location>
        <position position="412"/>
    </location>
    <ligand>
        <name>ATP</name>
        <dbReference type="ChEBI" id="CHEBI:30616"/>
    </ligand>
</feature>
<evidence type="ECO:0000256" key="9">
    <source>
        <dbReference type="PIRNR" id="PIRNR001558"/>
    </source>
</evidence>
<dbReference type="InterPro" id="IPR016185">
    <property type="entry name" value="PreATP-grasp_dom_sf"/>
</dbReference>
<dbReference type="PANTHER" id="PTHR11130:SF0">
    <property type="entry name" value="GLUTATHIONE SYNTHETASE"/>
    <property type="match status" value="1"/>
</dbReference>
<dbReference type="InterPro" id="IPR037013">
    <property type="entry name" value="GSH-S_sub-bd_sf"/>
</dbReference>
<dbReference type="Gene3D" id="1.10.1080.10">
    <property type="entry name" value="Glutathione Synthetase, Chain A, domain 3"/>
    <property type="match status" value="1"/>
</dbReference>
<dbReference type="PANTHER" id="PTHR11130">
    <property type="entry name" value="GLUTATHIONE SYNTHETASE"/>
    <property type="match status" value="1"/>
</dbReference>
<evidence type="ECO:0000256" key="12">
    <source>
        <dbReference type="SAM" id="MobiDB-lite"/>
    </source>
</evidence>
<comment type="pathway">
    <text evidence="1 9">Sulfur metabolism; glutathione biosynthesis; glutathione from L-cysteine and L-glutamate: step 2/2.</text>
</comment>
<evidence type="ECO:0000256" key="1">
    <source>
        <dbReference type="ARBA" id="ARBA00004965"/>
    </source>
</evidence>
<comment type="caution">
    <text evidence="14">The sequence shown here is derived from an EMBL/GenBank/DDBJ whole genome shotgun (WGS) entry which is preliminary data.</text>
</comment>
<dbReference type="GO" id="GO:0005524">
    <property type="term" value="F:ATP binding"/>
    <property type="evidence" value="ECO:0007669"/>
    <property type="project" value="UniProtKB-UniRule"/>
</dbReference>
<evidence type="ECO:0000256" key="2">
    <source>
        <dbReference type="ARBA" id="ARBA00010385"/>
    </source>
</evidence>
<feature type="binding site" evidence="10">
    <location>
        <begin position="401"/>
        <end position="410"/>
    </location>
    <ligand>
        <name>ATP</name>
        <dbReference type="ChEBI" id="CHEBI:30616"/>
    </ligand>
</feature>
<dbReference type="Pfam" id="PF03917">
    <property type="entry name" value="GSH_synth_ATP"/>
    <property type="match status" value="1"/>
</dbReference>
<dbReference type="Gene3D" id="3.30.1490.80">
    <property type="match status" value="1"/>
</dbReference>
<comment type="cofactor">
    <cofactor evidence="9 11">
        <name>Mg(2+)</name>
        <dbReference type="ChEBI" id="CHEBI:18420"/>
    </cofactor>
    <text evidence="9 11">Binds 1 Mg(2+) ion per subunit.</text>
</comment>
<evidence type="ECO:0000256" key="8">
    <source>
        <dbReference type="ARBA" id="ARBA00022842"/>
    </source>
</evidence>
<dbReference type="Pfam" id="PF03199">
    <property type="entry name" value="GSH_synthase"/>
    <property type="match status" value="1"/>
</dbReference>
<reference evidence="14" key="2">
    <citation type="journal article" date="2023" name="IMA Fungus">
        <title>Comparative genomic study of the Penicillium genus elucidates a diverse pangenome and 15 lateral gene transfer events.</title>
        <authorList>
            <person name="Petersen C."/>
            <person name="Sorensen T."/>
            <person name="Nielsen M.R."/>
            <person name="Sondergaard T.E."/>
            <person name="Sorensen J.L."/>
            <person name="Fitzpatrick D.A."/>
            <person name="Frisvad J.C."/>
            <person name="Nielsen K.L."/>
        </authorList>
    </citation>
    <scope>NUCLEOTIDE SEQUENCE</scope>
    <source>
        <strain evidence="14">IBT 21917</strain>
    </source>
</reference>
<dbReference type="Gene3D" id="3.40.50.1760">
    <property type="entry name" value="Glutathione synthase, substrate-binding domain superfamily, eukaryotic"/>
    <property type="match status" value="1"/>
</dbReference>
<dbReference type="OrthoDB" id="2020073at2759"/>
<dbReference type="EMBL" id="JAPQKO010000008">
    <property type="protein sequence ID" value="KAJ5151564.1"/>
    <property type="molecule type" value="Genomic_DNA"/>
</dbReference>
<keyword evidence="15" id="KW-1185">Reference proteome</keyword>
<sequence length="452" mass="50469">MGQSTPPSHQIPFPWTNMASADRREPGYPPEWSDDRLLDLVTQIKDWQINHGSLLKVVDSETEYTAPSQPVGCFPSSFPRARFREALDLQKIYNKLYCSVAEDEEWIHTAIQDLLPVEPLAAALWEIHQETKRAGYVQKMSAGIFRSDYMLHAPDTLKQVEFNSFSCSGGAHANKAAEMHRYLAATGMYDVGDAVFDVDSLPVNRNIQALAASLAQAHAAYGSPKSRLARQTAVLFVVQPYNFNIADERPLEYALWNQSSPVPAYRLDWGSDALQYTRLTESRQLLFHPPWIASRTPMEISVVYHRAGYEAHEYDVAGRELRLRFEKSMAIKCPSVLGHLTTLKKVQQALTLPGQLQRFLPEAEATAIRDTFVPVYPLDESAGGQHARRLAHDQPANHILKPSLEGGGHNVYGDAIPEFLASIPPAQWSGYILMERIHPPASSNLLMGPAGD</sequence>
<keyword evidence="6 9" id="KW-0547">Nucleotide-binding</keyword>
<keyword evidence="5 9" id="KW-0479">Metal-binding</keyword>
<dbReference type="InterPro" id="IPR004887">
    <property type="entry name" value="GSH_synth_subst-bd"/>
</dbReference>
<feature type="binding site" evidence="11">
    <location>
        <position position="405"/>
    </location>
    <ligand>
        <name>Mg(2+)</name>
        <dbReference type="ChEBI" id="CHEBI:18420"/>
    </ligand>
</feature>